<keyword evidence="2" id="KW-1185">Reference proteome</keyword>
<accession>A0ACC1RLE2</accession>
<name>A0ACC1RLE2_9APHY</name>
<organism evidence="1 2">
    <name type="scientific">Phlebia brevispora</name>
    <dbReference type="NCBI Taxonomy" id="194682"/>
    <lineage>
        <taxon>Eukaryota</taxon>
        <taxon>Fungi</taxon>
        <taxon>Dikarya</taxon>
        <taxon>Basidiomycota</taxon>
        <taxon>Agaricomycotina</taxon>
        <taxon>Agaricomycetes</taxon>
        <taxon>Polyporales</taxon>
        <taxon>Meruliaceae</taxon>
        <taxon>Phlebia</taxon>
    </lineage>
</organism>
<evidence type="ECO:0000313" key="1">
    <source>
        <dbReference type="EMBL" id="KAJ3522062.1"/>
    </source>
</evidence>
<sequence>MHGTTNMTVPKLFSPIQVGTVTLNHRVVLAPLTRFRAFPNHVHNAELAKVYYAQRASVPGTLLITEGVFPAAEAGGYPNVPGIWSDEQVAAWKKIVDAVHAKGSFIFMQLWGLGRGASPEACKAEGFDYISASDIKRSDRDVAPRALTTDEVKKFVQLYATAAYNAVHRAGFDGVEIHGANGYLVDQFIQDVSNKRTDEYGGSIENRSRFALEIVDAVAAKVGAERTAIRISPWGRTGGMRMADPIPQFGHLVKELAQGHPSLAYIHVVEPRVSGQEDREVLEGESNDFIRDIWRPRPLISAGGYTRELAIEVAEKKGDLIAFGRLFISNPDLPFRLLKGIPAVKGNRSSYYTEGPAGYTDYPTAQEAGLTTQVHG</sequence>
<reference evidence="1" key="1">
    <citation type="submission" date="2022-07" db="EMBL/GenBank/DDBJ databases">
        <title>Genome Sequence of Phlebia brevispora.</title>
        <authorList>
            <person name="Buettner E."/>
        </authorList>
    </citation>
    <scope>NUCLEOTIDE SEQUENCE</scope>
    <source>
        <strain evidence="1">MPL23</strain>
    </source>
</reference>
<proteinExistence type="predicted"/>
<comment type="caution">
    <text evidence="1">The sequence shown here is derived from an EMBL/GenBank/DDBJ whole genome shotgun (WGS) entry which is preliminary data.</text>
</comment>
<gene>
    <name evidence="1" type="ORF">NM688_g8929</name>
</gene>
<protein>
    <submittedName>
        <fullName evidence="1">Uncharacterized protein</fullName>
    </submittedName>
</protein>
<dbReference type="Proteomes" id="UP001148662">
    <property type="component" value="Unassembled WGS sequence"/>
</dbReference>
<dbReference type="EMBL" id="JANHOG010002569">
    <property type="protein sequence ID" value="KAJ3522062.1"/>
    <property type="molecule type" value="Genomic_DNA"/>
</dbReference>
<evidence type="ECO:0000313" key="2">
    <source>
        <dbReference type="Proteomes" id="UP001148662"/>
    </source>
</evidence>